<evidence type="ECO:0000313" key="1">
    <source>
        <dbReference type="EMBL" id="EXJ87082.1"/>
    </source>
</evidence>
<dbReference type="AlphaFoldDB" id="W9Y2P7"/>
<accession>W9Y2P7</accession>
<evidence type="ECO:0000313" key="2">
    <source>
        <dbReference type="Proteomes" id="UP000019478"/>
    </source>
</evidence>
<sequence length="98" mass="10859">MPPTRIPVTQLRQGLRTFASRASHQHAAAASRHVPLHHEPSQRILSKVATLHNQTASQFPELVRDATSYTALAALTTGVSWLIYCSDENADLIEFLEL</sequence>
<reference evidence="1 2" key="1">
    <citation type="submission" date="2013-03" db="EMBL/GenBank/DDBJ databases">
        <title>The Genome Sequence of Capronia epimyces CBS 606.96.</title>
        <authorList>
            <consortium name="The Broad Institute Genomics Platform"/>
            <person name="Cuomo C."/>
            <person name="de Hoog S."/>
            <person name="Gorbushina A."/>
            <person name="Walker B."/>
            <person name="Young S.K."/>
            <person name="Zeng Q."/>
            <person name="Gargeya S."/>
            <person name="Fitzgerald M."/>
            <person name="Haas B."/>
            <person name="Abouelleil A."/>
            <person name="Allen A.W."/>
            <person name="Alvarado L."/>
            <person name="Arachchi H.M."/>
            <person name="Berlin A.M."/>
            <person name="Chapman S.B."/>
            <person name="Gainer-Dewar J."/>
            <person name="Goldberg J."/>
            <person name="Griggs A."/>
            <person name="Gujja S."/>
            <person name="Hansen M."/>
            <person name="Howarth C."/>
            <person name="Imamovic A."/>
            <person name="Ireland A."/>
            <person name="Larimer J."/>
            <person name="McCowan C."/>
            <person name="Murphy C."/>
            <person name="Pearson M."/>
            <person name="Poon T.W."/>
            <person name="Priest M."/>
            <person name="Roberts A."/>
            <person name="Saif S."/>
            <person name="Shea T."/>
            <person name="Sisk P."/>
            <person name="Sykes S."/>
            <person name="Wortman J."/>
            <person name="Nusbaum C."/>
            <person name="Birren B."/>
        </authorList>
    </citation>
    <scope>NUCLEOTIDE SEQUENCE [LARGE SCALE GENOMIC DNA]</scope>
    <source>
        <strain evidence="1 2">CBS 606.96</strain>
    </source>
</reference>
<dbReference type="RefSeq" id="XP_007732361.1">
    <property type="nucleotide sequence ID" value="XM_007734171.1"/>
</dbReference>
<keyword evidence="2" id="KW-1185">Reference proteome</keyword>
<protein>
    <submittedName>
        <fullName evidence="1">Uncharacterized protein</fullName>
    </submittedName>
</protein>
<name>W9Y2P7_9EURO</name>
<organism evidence="1 2">
    <name type="scientific">Capronia epimyces CBS 606.96</name>
    <dbReference type="NCBI Taxonomy" id="1182542"/>
    <lineage>
        <taxon>Eukaryota</taxon>
        <taxon>Fungi</taxon>
        <taxon>Dikarya</taxon>
        <taxon>Ascomycota</taxon>
        <taxon>Pezizomycotina</taxon>
        <taxon>Eurotiomycetes</taxon>
        <taxon>Chaetothyriomycetidae</taxon>
        <taxon>Chaetothyriales</taxon>
        <taxon>Herpotrichiellaceae</taxon>
        <taxon>Capronia</taxon>
    </lineage>
</organism>
<dbReference type="HOGENOM" id="CLU_176431_0_0_1"/>
<comment type="caution">
    <text evidence="1">The sequence shown here is derived from an EMBL/GenBank/DDBJ whole genome shotgun (WGS) entry which is preliminary data.</text>
</comment>
<dbReference type="OrthoDB" id="4120262at2759"/>
<dbReference type="EMBL" id="AMGY01000003">
    <property type="protein sequence ID" value="EXJ87082.1"/>
    <property type="molecule type" value="Genomic_DNA"/>
</dbReference>
<gene>
    <name evidence="1" type="ORF">A1O3_04040</name>
</gene>
<proteinExistence type="predicted"/>
<dbReference type="GeneID" id="19168161"/>
<dbReference type="Proteomes" id="UP000019478">
    <property type="component" value="Unassembled WGS sequence"/>
</dbReference>